<dbReference type="PANTHER" id="PTHR44688">
    <property type="entry name" value="DNA-BINDING TRANSCRIPTIONAL ACTIVATOR DEVR_DOSR"/>
    <property type="match status" value="1"/>
</dbReference>
<gene>
    <name evidence="5" type="ORF">EK417_11265</name>
</gene>
<dbReference type="InterPro" id="IPR036388">
    <property type="entry name" value="WH-like_DNA-bd_sf"/>
</dbReference>
<evidence type="ECO:0000313" key="5">
    <source>
        <dbReference type="EMBL" id="THV58941.1"/>
    </source>
</evidence>
<dbReference type="PANTHER" id="PTHR44688:SF16">
    <property type="entry name" value="DNA-BINDING TRANSCRIPTIONAL ACTIVATOR DEVR_DOSR"/>
    <property type="match status" value="1"/>
</dbReference>
<dbReference type="SMART" id="SM00421">
    <property type="entry name" value="HTH_LUXR"/>
    <property type="match status" value="1"/>
</dbReference>
<dbReference type="Pfam" id="PF00196">
    <property type="entry name" value="GerE"/>
    <property type="match status" value="1"/>
</dbReference>
<evidence type="ECO:0000313" key="6">
    <source>
        <dbReference type="Proteomes" id="UP000306038"/>
    </source>
</evidence>
<dbReference type="CDD" id="cd06170">
    <property type="entry name" value="LuxR_C_like"/>
    <property type="match status" value="1"/>
</dbReference>
<dbReference type="InterPro" id="IPR035965">
    <property type="entry name" value="PAS-like_dom_sf"/>
</dbReference>
<evidence type="ECO:0000256" key="2">
    <source>
        <dbReference type="ARBA" id="ARBA00023125"/>
    </source>
</evidence>
<organism evidence="5 6">
    <name type="scientific">Chryseobacterium candidae</name>
    <dbReference type="NCBI Taxonomy" id="1978493"/>
    <lineage>
        <taxon>Bacteria</taxon>
        <taxon>Pseudomonadati</taxon>
        <taxon>Bacteroidota</taxon>
        <taxon>Flavobacteriia</taxon>
        <taxon>Flavobacteriales</taxon>
        <taxon>Weeksellaceae</taxon>
        <taxon>Chryseobacterium group</taxon>
        <taxon>Chryseobacterium</taxon>
    </lineage>
</organism>
<dbReference type="EMBL" id="SDLV01000023">
    <property type="protein sequence ID" value="THV58941.1"/>
    <property type="molecule type" value="Genomic_DNA"/>
</dbReference>
<dbReference type="Gene3D" id="1.10.10.10">
    <property type="entry name" value="Winged helix-like DNA-binding domain superfamily/Winged helix DNA-binding domain"/>
    <property type="match status" value="1"/>
</dbReference>
<dbReference type="PROSITE" id="PS00622">
    <property type="entry name" value="HTH_LUXR_1"/>
    <property type="match status" value="1"/>
</dbReference>
<reference evidence="5 6" key="1">
    <citation type="submission" date="2019-01" db="EMBL/GenBank/DDBJ databases">
        <authorList>
            <person name="B I."/>
            <person name="Ch S."/>
            <person name="Ch V.R."/>
        </authorList>
    </citation>
    <scope>NUCLEOTIDE SEQUENCE [LARGE SCALE GENOMIC DNA]</scope>
    <source>
        <strain evidence="5 6">JC507</strain>
    </source>
</reference>
<dbReference type="InterPro" id="IPR016032">
    <property type="entry name" value="Sig_transdc_resp-reg_C-effctor"/>
</dbReference>
<dbReference type="Proteomes" id="UP000306038">
    <property type="component" value="Unassembled WGS sequence"/>
</dbReference>
<evidence type="ECO:0000259" key="4">
    <source>
        <dbReference type="PROSITE" id="PS50043"/>
    </source>
</evidence>
<evidence type="ECO:0000256" key="1">
    <source>
        <dbReference type="ARBA" id="ARBA00023015"/>
    </source>
</evidence>
<name>A0ABY2R812_9FLAO</name>
<sequence>MKKKIDPINVEQLFDFFSKKGNLDDNYYEFFEDTIKSAENFAIGPFFWFITNNIKMRTEIVSKNIEQFTPFTKNDWVNSDTDFFMGLFHPDDRPLIMGAFVFSATMRLNLLRSGKKGIRFNYYGRMLDSKGVYRWILLQSPLQRINENYEIQASLVLVYDLSHFEIQSLPLLSVIDMSNKEVHYFRHVNQNVHKKIDIDIPAITAREKEILNLMAQGLNTPQIAERLFISYHTVENHKSNLRKKTNTKTSAELIAYTMKYSLLMV</sequence>
<dbReference type="SUPFAM" id="SSF55785">
    <property type="entry name" value="PYP-like sensor domain (PAS domain)"/>
    <property type="match status" value="1"/>
</dbReference>
<keyword evidence="6" id="KW-1185">Reference proteome</keyword>
<dbReference type="RefSeq" id="WP_110367719.1">
    <property type="nucleotide sequence ID" value="NZ_SDLV01000023.1"/>
</dbReference>
<keyword evidence="1" id="KW-0805">Transcription regulation</keyword>
<dbReference type="InterPro" id="IPR000792">
    <property type="entry name" value="Tscrpt_reg_LuxR_C"/>
</dbReference>
<dbReference type="PRINTS" id="PR00038">
    <property type="entry name" value="HTHLUXR"/>
</dbReference>
<evidence type="ECO:0000256" key="3">
    <source>
        <dbReference type="ARBA" id="ARBA00023163"/>
    </source>
</evidence>
<dbReference type="Gene3D" id="3.30.450.20">
    <property type="entry name" value="PAS domain"/>
    <property type="match status" value="1"/>
</dbReference>
<proteinExistence type="predicted"/>
<protein>
    <submittedName>
        <fullName evidence="5">LuxR family transcriptional regulator</fullName>
    </submittedName>
</protein>
<feature type="domain" description="HTH luxR-type" evidence="4">
    <location>
        <begin position="196"/>
        <end position="261"/>
    </location>
</feature>
<keyword evidence="3" id="KW-0804">Transcription</keyword>
<comment type="caution">
    <text evidence="5">The sequence shown here is derived from an EMBL/GenBank/DDBJ whole genome shotgun (WGS) entry which is preliminary data.</text>
</comment>
<dbReference type="PROSITE" id="PS50043">
    <property type="entry name" value="HTH_LUXR_2"/>
    <property type="match status" value="1"/>
</dbReference>
<accession>A0ABY2R812</accession>
<keyword evidence="2" id="KW-0238">DNA-binding</keyword>
<dbReference type="SUPFAM" id="SSF46894">
    <property type="entry name" value="C-terminal effector domain of the bipartite response regulators"/>
    <property type="match status" value="1"/>
</dbReference>